<feature type="transmembrane region" description="Helical" evidence="1">
    <location>
        <begin position="50"/>
        <end position="71"/>
    </location>
</feature>
<evidence type="ECO:0000313" key="3">
    <source>
        <dbReference type="Proteomes" id="UP000243502"/>
    </source>
</evidence>
<dbReference type="Proteomes" id="UP000243502">
    <property type="component" value="Chromosome 2"/>
</dbReference>
<keyword evidence="1" id="KW-0472">Membrane</keyword>
<reference evidence="2 3" key="1">
    <citation type="submission" date="2018-01" db="EMBL/GenBank/DDBJ databases">
        <title>Species boundaries and ecological features among Paraburkholderia terrae DSMZ17804T, P. hospita DSMZ17164T and P. caribensis DSMZ13236T.</title>
        <authorList>
            <person name="Pratama A.A."/>
        </authorList>
    </citation>
    <scope>NUCLEOTIDE SEQUENCE [LARGE SCALE GENOMIC DNA]</scope>
    <source>
        <strain evidence="2 3">DSM 17804</strain>
    </source>
</reference>
<dbReference type="EMBL" id="CP026112">
    <property type="protein sequence ID" value="AUT63278.1"/>
    <property type="molecule type" value="Genomic_DNA"/>
</dbReference>
<gene>
    <name evidence="2" type="ORF">C2L65_27450</name>
</gene>
<protein>
    <recommendedName>
        <fullName evidence="4">Transmembrane protein</fullName>
    </recommendedName>
</protein>
<keyword evidence="1" id="KW-0812">Transmembrane</keyword>
<accession>A0A2I8EV10</accession>
<evidence type="ECO:0008006" key="4">
    <source>
        <dbReference type="Google" id="ProtNLM"/>
    </source>
</evidence>
<dbReference type="KEGG" id="pter:C2L65_27450"/>
<evidence type="ECO:0000313" key="2">
    <source>
        <dbReference type="EMBL" id="AUT63278.1"/>
    </source>
</evidence>
<dbReference type="AlphaFoldDB" id="A0A2I8EV10"/>
<sequence>MKRLSVAVLGFVWGLMLTWFLLYAFSHIDWTHTNASASGCSDMEHCSPRVHTVFVLASVLLGPGIVFATLNATAYRRWTMGRWTSAFCIGTVLVVLFYVAPYAVPRFGVF</sequence>
<name>A0A2I8EV10_9BURK</name>
<feature type="transmembrane region" description="Helical" evidence="1">
    <location>
        <begin position="83"/>
        <end position="104"/>
    </location>
</feature>
<evidence type="ECO:0000256" key="1">
    <source>
        <dbReference type="SAM" id="Phobius"/>
    </source>
</evidence>
<keyword evidence="1" id="KW-1133">Transmembrane helix</keyword>
<proteinExistence type="predicted"/>
<organism evidence="2 3">
    <name type="scientific">Paraburkholderia terrae</name>
    <dbReference type="NCBI Taxonomy" id="311230"/>
    <lineage>
        <taxon>Bacteria</taxon>
        <taxon>Pseudomonadati</taxon>
        <taxon>Pseudomonadota</taxon>
        <taxon>Betaproteobacteria</taxon>
        <taxon>Burkholderiales</taxon>
        <taxon>Burkholderiaceae</taxon>
        <taxon>Paraburkholderia</taxon>
    </lineage>
</organism>